<dbReference type="EMBL" id="AECU01000014">
    <property type="protein sequence ID" value="EFQ08343.1"/>
    <property type="molecule type" value="Genomic_DNA"/>
</dbReference>
<comment type="caution">
    <text evidence="1">The sequence shown here is derived from an EMBL/GenBank/DDBJ whole genome shotgun (WGS) entry which is preliminary data.</text>
</comment>
<sequence>MDELFCTRSGIPPVRHMDHDCEGEQPEEENLCPISQKTRRKRFHTQQGRLPLL</sequence>
<proteinExistence type="predicted"/>
<dbReference type="BioCyc" id="FCF748224-HMP:GTSS-2255-MONOMER"/>
<gene>
    <name evidence="1" type="ORF">HMPREF9436_00121</name>
</gene>
<reference evidence="1 2" key="1">
    <citation type="submission" date="2010-08" db="EMBL/GenBank/DDBJ databases">
        <authorList>
            <person name="Weinstock G."/>
            <person name="Sodergren E."/>
            <person name="Clifton S."/>
            <person name="Fulton L."/>
            <person name="Fulton B."/>
            <person name="Courtney L."/>
            <person name="Fronick C."/>
            <person name="Harrison M."/>
            <person name="Strong C."/>
            <person name="Farmer C."/>
            <person name="Delahaunty K."/>
            <person name="Markovic C."/>
            <person name="Hall O."/>
            <person name="Minx P."/>
            <person name="Tomlinson C."/>
            <person name="Mitreva M."/>
            <person name="Hou S."/>
            <person name="Chen J."/>
            <person name="Wollam A."/>
            <person name="Pepin K.H."/>
            <person name="Johnson M."/>
            <person name="Bhonagiri V."/>
            <person name="Zhang X."/>
            <person name="Suruliraj S."/>
            <person name="Warren W."/>
            <person name="Chinwalla A."/>
            <person name="Mardis E.R."/>
            <person name="Wilson R.K."/>
        </authorList>
    </citation>
    <scope>NUCLEOTIDE SEQUENCE [LARGE SCALE GENOMIC DNA]</scope>
    <source>
        <strain evidence="1 2">KLE1255</strain>
    </source>
</reference>
<dbReference type="STRING" id="748224.HMPREF9436_00121"/>
<dbReference type="AlphaFoldDB" id="E2ZEP2"/>
<name>E2ZEP2_9FIRM</name>
<accession>E2ZEP2</accession>
<evidence type="ECO:0000313" key="2">
    <source>
        <dbReference type="Proteomes" id="UP000006028"/>
    </source>
</evidence>
<protein>
    <submittedName>
        <fullName evidence="1">Uncharacterized protein</fullName>
    </submittedName>
</protein>
<organism evidence="1 2">
    <name type="scientific">Faecalibacterium cf. prausnitzii KLE1255</name>
    <dbReference type="NCBI Taxonomy" id="748224"/>
    <lineage>
        <taxon>Bacteria</taxon>
        <taxon>Bacillati</taxon>
        <taxon>Bacillota</taxon>
        <taxon>Clostridia</taxon>
        <taxon>Eubacteriales</taxon>
        <taxon>Oscillospiraceae</taxon>
        <taxon>Faecalibacterium</taxon>
    </lineage>
</organism>
<dbReference type="HOGENOM" id="CLU_3061718_0_0_9"/>
<evidence type="ECO:0000313" key="1">
    <source>
        <dbReference type="EMBL" id="EFQ08343.1"/>
    </source>
</evidence>
<dbReference type="Proteomes" id="UP000006028">
    <property type="component" value="Unassembled WGS sequence"/>
</dbReference>